<dbReference type="Pfam" id="PF18126">
    <property type="entry name" value="Mitoc_mL59"/>
    <property type="match status" value="1"/>
</dbReference>
<evidence type="ECO:0000313" key="3">
    <source>
        <dbReference type="EMBL" id="KAK5064288.1"/>
    </source>
</evidence>
<evidence type="ECO:0000313" key="4">
    <source>
        <dbReference type="Proteomes" id="UP001358417"/>
    </source>
</evidence>
<reference evidence="3 4" key="1">
    <citation type="submission" date="2023-08" db="EMBL/GenBank/DDBJ databases">
        <title>Black Yeasts Isolated from many extreme environments.</title>
        <authorList>
            <person name="Coleine C."/>
            <person name="Stajich J.E."/>
            <person name="Selbmann L."/>
        </authorList>
    </citation>
    <scope>NUCLEOTIDE SEQUENCE [LARGE SCALE GENOMIC DNA]</scope>
    <source>
        <strain evidence="3 4">CCFEE 5792</strain>
    </source>
</reference>
<name>A0AAV9NQ40_9EURO</name>
<evidence type="ECO:0000259" key="2">
    <source>
        <dbReference type="Pfam" id="PF18126"/>
    </source>
</evidence>
<feature type="region of interest" description="Disordered" evidence="1">
    <location>
        <begin position="202"/>
        <end position="222"/>
    </location>
</feature>
<comment type="caution">
    <text evidence="3">The sequence shown here is derived from an EMBL/GenBank/DDBJ whole genome shotgun (WGS) entry which is preliminary data.</text>
</comment>
<dbReference type="AlphaFoldDB" id="A0AAV9NQ40"/>
<dbReference type="EMBL" id="JAVRRD010000001">
    <property type="protein sequence ID" value="KAK5064288.1"/>
    <property type="molecule type" value="Genomic_DNA"/>
</dbReference>
<accession>A0AAV9NQ40</accession>
<sequence length="222" mass="24601">MASLAVETKLPARLLSFFTRYPPELYSAKHTNITIPITKKAAKLAATIRQPSSVLGEDGAVLYQYAQPISVEDPATSTPPPANPVLTLEGGVNPSEPPPSNHFPPNPFLPRKNFTTGRWAGASISLRRQADLVKLAKKHGVEELLPPGRKSTAFKQQRLLERGLRIKGTGEGEKVKGHKWERSMGTRLEKRRQAMENMPALIREWESKGHGRGWKKYPKPGS</sequence>
<organism evidence="3 4">
    <name type="scientific">Exophiala bonariae</name>
    <dbReference type="NCBI Taxonomy" id="1690606"/>
    <lineage>
        <taxon>Eukaryota</taxon>
        <taxon>Fungi</taxon>
        <taxon>Dikarya</taxon>
        <taxon>Ascomycota</taxon>
        <taxon>Pezizomycotina</taxon>
        <taxon>Eurotiomycetes</taxon>
        <taxon>Chaetothyriomycetidae</taxon>
        <taxon>Chaetothyriales</taxon>
        <taxon>Herpotrichiellaceae</taxon>
        <taxon>Exophiala</taxon>
    </lineage>
</organism>
<dbReference type="Proteomes" id="UP001358417">
    <property type="component" value="Unassembled WGS sequence"/>
</dbReference>
<feature type="domain" description="Large ribosomal subunit protein mL59" evidence="2">
    <location>
        <begin position="13"/>
        <end position="206"/>
    </location>
</feature>
<dbReference type="GO" id="GO:0005762">
    <property type="term" value="C:mitochondrial large ribosomal subunit"/>
    <property type="evidence" value="ECO:0007669"/>
    <property type="project" value="InterPro"/>
</dbReference>
<protein>
    <recommendedName>
        <fullName evidence="2">Large ribosomal subunit protein mL59 domain-containing protein</fullName>
    </recommendedName>
</protein>
<dbReference type="GeneID" id="89968343"/>
<dbReference type="PANTHER" id="PTHR28041:SF1">
    <property type="entry name" value="LARGE RIBOSOMAL SUBUNIT PROTEIN ML59"/>
    <property type="match status" value="1"/>
</dbReference>
<dbReference type="RefSeq" id="XP_064711612.1">
    <property type="nucleotide sequence ID" value="XM_064843752.1"/>
</dbReference>
<keyword evidence="4" id="KW-1185">Reference proteome</keyword>
<evidence type="ECO:0000256" key="1">
    <source>
        <dbReference type="SAM" id="MobiDB-lite"/>
    </source>
</evidence>
<dbReference type="InterPro" id="IPR040922">
    <property type="entry name" value="Ribosomal_mL59_dom"/>
</dbReference>
<dbReference type="GO" id="GO:0003735">
    <property type="term" value="F:structural constituent of ribosome"/>
    <property type="evidence" value="ECO:0007669"/>
    <property type="project" value="InterPro"/>
</dbReference>
<proteinExistence type="predicted"/>
<dbReference type="PANTHER" id="PTHR28041">
    <property type="entry name" value="54S RIBOSOMAL PROTEIN L25, MITOCHONDRIAL"/>
    <property type="match status" value="1"/>
</dbReference>
<dbReference type="InterPro" id="IPR037507">
    <property type="entry name" value="Ribosomal_mL59"/>
</dbReference>
<gene>
    <name evidence="3" type="ORF">LTR84_000121</name>
</gene>
<feature type="compositionally biased region" description="Basic residues" evidence="1">
    <location>
        <begin position="210"/>
        <end position="222"/>
    </location>
</feature>